<dbReference type="eggNOG" id="COG0642">
    <property type="taxonomic scope" value="Bacteria"/>
</dbReference>
<dbReference type="SMART" id="SM00387">
    <property type="entry name" value="HATPase_c"/>
    <property type="match status" value="1"/>
</dbReference>
<dbReference type="EMBL" id="CP002304">
    <property type="protein sequence ID" value="ADQ13998.1"/>
    <property type="molecule type" value="Genomic_DNA"/>
</dbReference>
<dbReference type="HOGENOM" id="CLU_011115_1_0_9"/>
<feature type="transmembrane region" description="Helical" evidence="6">
    <location>
        <begin position="305"/>
        <end position="325"/>
    </location>
</feature>
<dbReference type="SUPFAM" id="SSF55874">
    <property type="entry name" value="ATPase domain of HSP90 chaperone/DNA topoisomerase II/histidine kinase"/>
    <property type="match status" value="2"/>
</dbReference>
<dbReference type="InterPro" id="IPR011006">
    <property type="entry name" value="CheY-like_superfamily"/>
</dbReference>
<dbReference type="SUPFAM" id="SSF52172">
    <property type="entry name" value="CheY-like"/>
    <property type="match status" value="1"/>
</dbReference>
<gene>
    <name evidence="10" type="ordered locus">Halsa_0530</name>
</gene>
<dbReference type="InterPro" id="IPR010559">
    <property type="entry name" value="Sig_transdc_His_kin_internal"/>
</dbReference>
<evidence type="ECO:0000256" key="4">
    <source>
        <dbReference type="ARBA" id="ARBA00024867"/>
    </source>
</evidence>
<dbReference type="Proteomes" id="UP000007434">
    <property type="component" value="Chromosome"/>
</dbReference>
<dbReference type="OrthoDB" id="9809348at2"/>
<feature type="transmembrane region" description="Helical" evidence="6">
    <location>
        <begin position="275"/>
        <end position="293"/>
    </location>
</feature>
<keyword evidence="6" id="KW-0812">Transmembrane</keyword>
<evidence type="ECO:0000259" key="9">
    <source>
        <dbReference type="PROSITE" id="PS50110"/>
    </source>
</evidence>
<feature type="signal peptide" evidence="7">
    <location>
        <begin position="1"/>
        <end position="23"/>
    </location>
</feature>
<dbReference type="Pfam" id="PF02518">
    <property type="entry name" value="HATPase_c"/>
    <property type="match status" value="1"/>
</dbReference>
<protein>
    <recommendedName>
        <fullName evidence="1">Stage 0 sporulation protein A homolog</fullName>
    </recommendedName>
</protein>
<dbReference type="GO" id="GO:0016020">
    <property type="term" value="C:membrane"/>
    <property type="evidence" value="ECO:0007669"/>
    <property type="project" value="InterPro"/>
</dbReference>
<dbReference type="SMART" id="SM00448">
    <property type="entry name" value="REC"/>
    <property type="match status" value="1"/>
</dbReference>
<organism evidence="10 11">
    <name type="scientific">Halanaerobium hydrogeniformans</name>
    <name type="common">Halanaerobium sp. (strain sapolanicus)</name>
    <dbReference type="NCBI Taxonomy" id="656519"/>
    <lineage>
        <taxon>Bacteria</taxon>
        <taxon>Bacillati</taxon>
        <taxon>Bacillota</taxon>
        <taxon>Clostridia</taxon>
        <taxon>Halanaerobiales</taxon>
        <taxon>Halanaerobiaceae</taxon>
        <taxon>Halanaerobium</taxon>
    </lineage>
</organism>
<keyword evidence="3" id="KW-0902">Two-component regulatory system</keyword>
<dbReference type="GO" id="GO:0000155">
    <property type="term" value="F:phosphorelay sensor kinase activity"/>
    <property type="evidence" value="ECO:0007669"/>
    <property type="project" value="InterPro"/>
</dbReference>
<feature type="domain" description="Response regulatory" evidence="9">
    <location>
        <begin position="680"/>
        <end position="795"/>
    </location>
</feature>
<evidence type="ECO:0000256" key="6">
    <source>
        <dbReference type="SAM" id="Phobius"/>
    </source>
</evidence>
<evidence type="ECO:0000256" key="7">
    <source>
        <dbReference type="SAM" id="SignalP"/>
    </source>
</evidence>
<dbReference type="PANTHER" id="PTHR34220">
    <property type="entry name" value="SENSOR HISTIDINE KINASE YPDA"/>
    <property type="match status" value="1"/>
</dbReference>
<evidence type="ECO:0000313" key="11">
    <source>
        <dbReference type="Proteomes" id="UP000007434"/>
    </source>
</evidence>
<dbReference type="PROSITE" id="PS50110">
    <property type="entry name" value="RESPONSE_REGULATORY"/>
    <property type="match status" value="1"/>
</dbReference>
<keyword evidence="6" id="KW-0472">Membrane</keyword>
<dbReference type="KEGG" id="has:Halsa_0530"/>
<feature type="transmembrane region" description="Helical" evidence="6">
    <location>
        <begin position="373"/>
        <end position="393"/>
    </location>
</feature>
<feature type="chain" id="PRO_5003188316" description="Stage 0 sporulation protein A homolog" evidence="7">
    <location>
        <begin position="24"/>
        <end position="1006"/>
    </location>
</feature>
<feature type="transmembrane region" description="Helical" evidence="6">
    <location>
        <begin position="183"/>
        <end position="204"/>
    </location>
</feature>
<dbReference type="eggNOG" id="COG3706">
    <property type="taxonomic scope" value="Bacteria"/>
</dbReference>
<dbReference type="RefSeq" id="WP_013405104.1">
    <property type="nucleotide sequence ID" value="NC_014654.1"/>
</dbReference>
<dbReference type="InterPro" id="IPR050640">
    <property type="entry name" value="Bact_2-comp_sensor_kinase"/>
</dbReference>
<dbReference type="Pfam" id="PF00072">
    <property type="entry name" value="Response_reg"/>
    <property type="match status" value="1"/>
</dbReference>
<dbReference type="Gene3D" id="1.10.287.130">
    <property type="match status" value="1"/>
</dbReference>
<dbReference type="Gene3D" id="3.40.50.2300">
    <property type="match status" value="1"/>
</dbReference>
<feature type="domain" description="Histidine kinase" evidence="8">
    <location>
        <begin position="431"/>
        <end position="645"/>
    </location>
</feature>
<dbReference type="eggNOG" id="COG2972">
    <property type="taxonomic scope" value="Bacteria"/>
</dbReference>
<comment type="caution">
    <text evidence="5">Lacks conserved residue(s) required for the propagation of feature annotation.</text>
</comment>
<dbReference type="AlphaFoldDB" id="E4RPH5"/>
<feature type="transmembrane region" description="Helical" evidence="6">
    <location>
        <begin position="337"/>
        <end position="361"/>
    </location>
</feature>
<dbReference type="InterPro" id="IPR003594">
    <property type="entry name" value="HATPase_dom"/>
</dbReference>
<reference evidence="10 11" key="1">
    <citation type="submission" date="2010-11" db="EMBL/GenBank/DDBJ databases">
        <title>Complete sequence of Halanaerobium sp. sapolanicus.</title>
        <authorList>
            <consortium name="US DOE Joint Genome Institute"/>
            <person name="Lucas S."/>
            <person name="Copeland A."/>
            <person name="Lapidus A."/>
            <person name="Cheng J.-F."/>
            <person name="Bruce D."/>
            <person name="Goodwin L."/>
            <person name="Pitluck S."/>
            <person name="Davenport K."/>
            <person name="Detter J.C."/>
            <person name="Han C."/>
            <person name="Tapia R."/>
            <person name="Land M."/>
            <person name="Hauser L."/>
            <person name="Jeffries C."/>
            <person name="Kyrpides N."/>
            <person name="Ivanova N."/>
            <person name="Mikhailova N."/>
            <person name="Begemann M.B."/>
            <person name="Mormile M.R."/>
            <person name="Wall J.D."/>
            <person name="Elias D.A."/>
            <person name="Woyke T."/>
        </authorList>
    </citation>
    <scope>NUCLEOTIDE SEQUENCE [LARGE SCALE GENOMIC DNA]</scope>
    <source>
        <strain evidence="11">sapolanicus</strain>
    </source>
</reference>
<dbReference type="InterPro" id="IPR001789">
    <property type="entry name" value="Sig_transdc_resp-reg_receiver"/>
</dbReference>
<keyword evidence="2 10" id="KW-0808">Transferase</keyword>
<accession>E4RPH5</accession>
<dbReference type="InterPro" id="IPR005467">
    <property type="entry name" value="His_kinase_dom"/>
</dbReference>
<keyword evidence="6" id="KW-1133">Transmembrane helix</keyword>
<dbReference type="Pfam" id="PF06580">
    <property type="entry name" value="His_kinase"/>
    <property type="match status" value="1"/>
</dbReference>
<sequence>MKKIFIIFACFLFLFLLADGSHANNDIREFENQTWEYIPGDLPSGRDNIYNFDLAEGWQSYQPGDTIEQSTDYSYIWLRVKLPDYDIDNPTLYLPGVLAIEYPFPYQLYLNGDQIYENGSLEGKLRLPENYHSLVSLPQNWQDKYLYFRFYNNNRQFTIGEEIIASISSYQNLIDDLFSRAPIGLIFALIYLLLGIFAGIIYFFRLNEKIYLYLALFLLATSIYTILYNQIFSVVFNQWNYSFYLIYYFSIFVLAGSFSFLISQIISSKEFLYKAIGYSYLITLVLAVFSYLLHPPSMFTFLKFYNISIIIFSIFTFAQILKIFLVDKEELSKEILILLTTISFLGIIALILVFDMLAVQYDIQIFRDQFDLLSYNLLSYGIFFVVLSLLFIVGRRFSAVYTDLVQYSEKLEEANKNLSKLDHFKDKFITTTLKEFKLPLYNIISAAESVIRNNVKALTVDSKKDLAGIIKGGQGLNYLFDSFIDYADIKKGTIESETEDLELNQIIDYIIEFFKPMLSEKDIKVENNIEKEKFIIVADKGQLIQAIYNLLEYVTVSIDSAEISFMAEKANNKIKIKLKIEANKILFKYKSDILDIEGDSLFITDLNDLRQFIIQQLIKKQGGDFEVEKLANRSLLFTISLPGLSYDNYQEVPEIVDSIRSETIEKENKLKYSPNNSKETILIIGEKSSDIEFLKNILIVEDYNIQFVDKKEDIKDILNEEVALIIINLFSLDQSTLKLCKIIRDDYMLFELPILVVLARSEPDYLIQGFEIGINDFIQKPFTSSELKAKVRNMVILKEKVKDSIQQKQNFLRAQIKPHFLYNTLGAIAYLCENNPAKASKLVLELSSYLRYSFDFDSLNKQVSIKKELELIDFYLNIQKARFGDKITVKYNLAADLIFTVPPLIIQPLVENAVKHGLLSRENGGNLEICISELKDYFEIKVIDDGPGMSEEELKHYLLKNDNKEREKVGLKNINHRLKRIYNQQLEVENTKRAGTTIKFKIPKQG</sequence>
<evidence type="ECO:0000313" key="10">
    <source>
        <dbReference type="EMBL" id="ADQ13998.1"/>
    </source>
</evidence>
<feature type="transmembrane region" description="Helical" evidence="6">
    <location>
        <begin position="211"/>
        <end position="231"/>
    </location>
</feature>
<dbReference type="Gene3D" id="3.30.565.10">
    <property type="entry name" value="Histidine kinase-like ATPase, C-terminal domain"/>
    <property type="match status" value="2"/>
</dbReference>
<evidence type="ECO:0000256" key="2">
    <source>
        <dbReference type="ARBA" id="ARBA00022777"/>
    </source>
</evidence>
<dbReference type="PROSITE" id="PS50109">
    <property type="entry name" value="HIS_KIN"/>
    <property type="match status" value="1"/>
</dbReference>
<keyword evidence="2 10" id="KW-0418">Kinase</keyword>
<keyword evidence="11" id="KW-1185">Reference proteome</keyword>
<evidence type="ECO:0000259" key="8">
    <source>
        <dbReference type="PROSITE" id="PS50109"/>
    </source>
</evidence>
<evidence type="ECO:0000256" key="5">
    <source>
        <dbReference type="PROSITE-ProRule" id="PRU00169"/>
    </source>
</evidence>
<keyword evidence="7" id="KW-0732">Signal</keyword>
<feature type="transmembrane region" description="Helical" evidence="6">
    <location>
        <begin position="243"/>
        <end position="263"/>
    </location>
</feature>
<dbReference type="InterPro" id="IPR036890">
    <property type="entry name" value="HATPase_C_sf"/>
</dbReference>
<proteinExistence type="predicted"/>
<reference evidence="10 11" key="2">
    <citation type="journal article" date="2011" name="J. Bacteriol.">
        <title>Complete Genome Sequence of the Haloalkaliphilic, Hydrogen Producing Halanaerobium hydrogenoformans.</title>
        <authorList>
            <person name="Brown S.D."/>
            <person name="Begemann M.B."/>
            <person name="Mormile M.R."/>
            <person name="Wall J.D."/>
            <person name="Han C.S."/>
            <person name="Goodwin L.A."/>
            <person name="Pitluck S."/>
            <person name="Land M.L."/>
            <person name="Hauser L.J."/>
            <person name="Elias D.A."/>
        </authorList>
    </citation>
    <scope>NUCLEOTIDE SEQUENCE [LARGE SCALE GENOMIC DNA]</scope>
    <source>
        <strain evidence="11">sapolanicus</strain>
    </source>
</reference>
<evidence type="ECO:0000256" key="1">
    <source>
        <dbReference type="ARBA" id="ARBA00018672"/>
    </source>
</evidence>
<evidence type="ECO:0000256" key="3">
    <source>
        <dbReference type="ARBA" id="ARBA00023012"/>
    </source>
</evidence>
<dbReference type="STRING" id="656519.Halsa_0530"/>
<comment type="function">
    <text evidence="4">May play the central regulatory role in sporulation. It may be an element of the effector pathway responsible for the activation of sporulation genes in response to nutritional stress. Spo0A may act in concert with spo0H (a sigma factor) to control the expression of some genes that are critical to the sporulation process.</text>
</comment>
<name>E4RPH5_HALHG</name>
<dbReference type="PANTHER" id="PTHR34220:SF7">
    <property type="entry name" value="SENSOR HISTIDINE KINASE YPDA"/>
    <property type="match status" value="1"/>
</dbReference>